<dbReference type="Gramene" id="BGIOSGA030556-TA">
    <property type="protein sequence ID" value="BGIOSGA030556-PA"/>
    <property type="gene ID" value="BGIOSGA030556"/>
</dbReference>
<keyword evidence="4" id="KW-1185">Reference proteome</keyword>
<feature type="region of interest" description="Disordered" evidence="1">
    <location>
        <begin position="1"/>
        <end position="32"/>
    </location>
</feature>
<dbReference type="HOGENOM" id="CLU_038427_0_0_1"/>
<dbReference type="Proteomes" id="UP000007015">
    <property type="component" value="Chromosome 9"/>
</dbReference>
<evidence type="ECO:0000256" key="1">
    <source>
        <dbReference type="SAM" id="MobiDB-lite"/>
    </source>
</evidence>
<reference evidence="3 4" key="1">
    <citation type="journal article" date="2005" name="PLoS Biol.">
        <title>The genomes of Oryza sativa: a history of duplications.</title>
        <authorList>
            <person name="Yu J."/>
            <person name="Wang J."/>
            <person name="Lin W."/>
            <person name="Li S."/>
            <person name="Li H."/>
            <person name="Zhou J."/>
            <person name="Ni P."/>
            <person name="Dong W."/>
            <person name="Hu S."/>
            <person name="Zeng C."/>
            <person name="Zhang J."/>
            <person name="Zhang Y."/>
            <person name="Li R."/>
            <person name="Xu Z."/>
            <person name="Li S."/>
            <person name="Li X."/>
            <person name="Zheng H."/>
            <person name="Cong L."/>
            <person name="Lin L."/>
            <person name="Yin J."/>
            <person name="Geng J."/>
            <person name="Li G."/>
            <person name="Shi J."/>
            <person name="Liu J."/>
            <person name="Lv H."/>
            <person name="Li J."/>
            <person name="Wang J."/>
            <person name="Deng Y."/>
            <person name="Ran L."/>
            <person name="Shi X."/>
            <person name="Wang X."/>
            <person name="Wu Q."/>
            <person name="Li C."/>
            <person name="Ren X."/>
            <person name="Wang J."/>
            <person name="Wang X."/>
            <person name="Li D."/>
            <person name="Liu D."/>
            <person name="Zhang X."/>
            <person name="Ji Z."/>
            <person name="Zhao W."/>
            <person name="Sun Y."/>
            <person name="Zhang Z."/>
            <person name="Bao J."/>
            <person name="Han Y."/>
            <person name="Dong L."/>
            <person name="Ji J."/>
            <person name="Chen P."/>
            <person name="Wu S."/>
            <person name="Liu J."/>
            <person name="Xiao Y."/>
            <person name="Bu D."/>
            <person name="Tan J."/>
            <person name="Yang L."/>
            <person name="Ye C."/>
            <person name="Zhang J."/>
            <person name="Xu J."/>
            <person name="Zhou Y."/>
            <person name="Yu Y."/>
            <person name="Zhang B."/>
            <person name="Zhuang S."/>
            <person name="Wei H."/>
            <person name="Liu B."/>
            <person name="Lei M."/>
            <person name="Yu H."/>
            <person name="Li Y."/>
            <person name="Xu H."/>
            <person name="Wei S."/>
            <person name="He X."/>
            <person name="Fang L."/>
            <person name="Zhang Z."/>
            <person name="Zhang Y."/>
            <person name="Huang X."/>
            <person name="Su Z."/>
            <person name="Tong W."/>
            <person name="Li J."/>
            <person name="Tong Z."/>
            <person name="Li S."/>
            <person name="Ye J."/>
            <person name="Wang L."/>
            <person name="Fang L."/>
            <person name="Lei T."/>
            <person name="Chen C."/>
            <person name="Chen H."/>
            <person name="Xu Z."/>
            <person name="Li H."/>
            <person name="Huang H."/>
            <person name="Zhang F."/>
            <person name="Xu H."/>
            <person name="Li N."/>
            <person name="Zhao C."/>
            <person name="Li S."/>
            <person name="Dong L."/>
            <person name="Huang Y."/>
            <person name="Li L."/>
            <person name="Xi Y."/>
            <person name="Qi Q."/>
            <person name="Li W."/>
            <person name="Zhang B."/>
            <person name="Hu W."/>
            <person name="Zhang Y."/>
            <person name="Tian X."/>
            <person name="Jiao Y."/>
            <person name="Liang X."/>
            <person name="Jin J."/>
            <person name="Gao L."/>
            <person name="Zheng W."/>
            <person name="Hao B."/>
            <person name="Liu S."/>
            <person name="Wang W."/>
            <person name="Yuan L."/>
            <person name="Cao M."/>
            <person name="McDermott J."/>
            <person name="Samudrala R."/>
            <person name="Wang J."/>
            <person name="Wong G.K."/>
            <person name="Yang H."/>
        </authorList>
    </citation>
    <scope>NUCLEOTIDE SEQUENCE [LARGE SCALE GENOMIC DNA]</scope>
    <source>
        <strain evidence="4">cv. 93-11</strain>
    </source>
</reference>
<dbReference type="InterPro" id="IPR001810">
    <property type="entry name" value="F-box_dom"/>
</dbReference>
<dbReference type="AlphaFoldDB" id="A2Z043"/>
<sequence length="498" mass="54905">MAPKEKDCSNKTSSGKATVRTKSKSPAVSPTTLRDLPDKLLEHILVRVASPVWLARAAATCKRWRRIVANDNFPFHMDHRLPNPVAGHYHSRRRPDGRDRSSRLITFVPSSSAAALGVDARRHFSLDFLPGGRSSWELVDSHGSLLLLAATSSTRRRGHRRRLFPDLVVCEPVTRRYKLIPRMEEMKHQRCLGVFLQGYLTSSSSNRSSIMSSLRVICVVYIEYSGVSDGMGTVRACVFDPNGSNSWKPRPRSACWYMFKPSWNMAKRGIHLRGSEHARLLGHAAGAVFWAIGGDDTLLVLDKRRTEFEVLRLPGSVRASELRAIVDGGNGDNDGKLRVVCLDEENVVRVFATWRGQHSNGEWVLQKSLRLEESTMGLAGYKAGRGGAAMVVAAATAGSVVLAPVEEMTWMFSVDLETMEIAECKEDWAATTMPGPVGSPQSLGEAGPLPSFLLAESHEAYMLHPIVTDSTHLKAVTTVPQMATIHEAFSLTPKNLVN</sequence>
<dbReference type="OMA" id="VANDNFP"/>
<dbReference type="Gene3D" id="1.20.1280.50">
    <property type="match status" value="1"/>
</dbReference>
<organism evidence="3 4">
    <name type="scientific">Oryza sativa subsp. indica</name>
    <name type="common">Rice</name>
    <dbReference type="NCBI Taxonomy" id="39946"/>
    <lineage>
        <taxon>Eukaryota</taxon>
        <taxon>Viridiplantae</taxon>
        <taxon>Streptophyta</taxon>
        <taxon>Embryophyta</taxon>
        <taxon>Tracheophyta</taxon>
        <taxon>Spermatophyta</taxon>
        <taxon>Magnoliopsida</taxon>
        <taxon>Liliopsida</taxon>
        <taxon>Poales</taxon>
        <taxon>Poaceae</taxon>
        <taxon>BOP clade</taxon>
        <taxon>Oryzoideae</taxon>
        <taxon>Oryzeae</taxon>
        <taxon>Oryzinae</taxon>
        <taxon>Oryza</taxon>
        <taxon>Oryza sativa</taxon>
    </lineage>
</organism>
<dbReference type="EMBL" id="CM000134">
    <property type="protein sequence ID" value="EAZ08704.1"/>
    <property type="molecule type" value="Genomic_DNA"/>
</dbReference>
<dbReference type="PANTHER" id="PTHR33207">
    <property type="entry name" value="F-BOX DOMAIN CONTAINING PROTEIN-RELATED"/>
    <property type="match status" value="1"/>
</dbReference>
<gene>
    <name evidence="3" type="ORF">OsI_30972</name>
</gene>
<evidence type="ECO:0000313" key="3">
    <source>
        <dbReference type="EMBL" id="EAZ08704.1"/>
    </source>
</evidence>
<protein>
    <recommendedName>
        <fullName evidence="2">F-box domain-containing protein</fullName>
    </recommendedName>
</protein>
<evidence type="ECO:0000259" key="2">
    <source>
        <dbReference type="PROSITE" id="PS50181"/>
    </source>
</evidence>
<dbReference type="STRING" id="39946.A2Z043"/>
<proteinExistence type="predicted"/>
<dbReference type="Pfam" id="PF12937">
    <property type="entry name" value="F-box-like"/>
    <property type="match status" value="1"/>
</dbReference>
<feature type="domain" description="F-box" evidence="2">
    <location>
        <begin position="30"/>
        <end position="77"/>
    </location>
</feature>
<accession>A2Z043</accession>
<dbReference type="PROSITE" id="PS50181">
    <property type="entry name" value="FBOX"/>
    <property type="match status" value="1"/>
</dbReference>
<dbReference type="InterPro" id="IPR036047">
    <property type="entry name" value="F-box-like_dom_sf"/>
</dbReference>
<name>A2Z043_ORYSI</name>
<dbReference type="SUPFAM" id="SSF81383">
    <property type="entry name" value="F-box domain"/>
    <property type="match status" value="1"/>
</dbReference>
<evidence type="ECO:0000313" key="4">
    <source>
        <dbReference type="Proteomes" id="UP000007015"/>
    </source>
</evidence>